<name>A0ABQ4LEK2_9BACL</name>
<protein>
    <submittedName>
        <fullName evidence="1">Uncharacterized protein</fullName>
    </submittedName>
</protein>
<proteinExistence type="predicted"/>
<comment type="caution">
    <text evidence="1">The sequence shown here is derived from an EMBL/GenBank/DDBJ whole genome shotgun (WGS) entry which is preliminary data.</text>
</comment>
<accession>A0ABQ4LEK2</accession>
<dbReference type="EMBL" id="BORU01000001">
    <property type="protein sequence ID" value="GIO54358.1"/>
    <property type="molecule type" value="Genomic_DNA"/>
</dbReference>
<keyword evidence="2" id="KW-1185">Reference proteome</keyword>
<organism evidence="1 2">
    <name type="scientific">Paenibacillus cineris</name>
    <dbReference type="NCBI Taxonomy" id="237530"/>
    <lineage>
        <taxon>Bacteria</taxon>
        <taxon>Bacillati</taxon>
        <taxon>Bacillota</taxon>
        <taxon>Bacilli</taxon>
        <taxon>Bacillales</taxon>
        <taxon>Paenibacillaceae</taxon>
        <taxon>Paenibacillus</taxon>
    </lineage>
</organism>
<gene>
    <name evidence="1" type="ORF">J21TS7_26760</name>
</gene>
<dbReference type="Proteomes" id="UP000676601">
    <property type="component" value="Unassembled WGS sequence"/>
</dbReference>
<reference evidence="1 2" key="1">
    <citation type="submission" date="2021-03" db="EMBL/GenBank/DDBJ databases">
        <title>Antimicrobial resistance genes in bacteria isolated from Japanese honey, and their potential for conferring macrolide and lincosamide resistance in the American foulbrood pathogen Paenibacillus larvae.</title>
        <authorList>
            <person name="Okamoto M."/>
            <person name="Kumagai M."/>
            <person name="Kanamori H."/>
            <person name="Takamatsu D."/>
        </authorList>
    </citation>
    <scope>NUCLEOTIDE SEQUENCE [LARGE SCALE GENOMIC DNA]</scope>
    <source>
        <strain evidence="1 2">J21TS7</strain>
    </source>
</reference>
<evidence type="ECO:0000313" key="1">
    <source>
        <dbReference type="EMBL" id="GIO54358.1"/>
    </source>
</evidence>
<evidence type="ECO:0000313" key="2">
    <source>
        <dbReference type="Proteomes" id="UP000676601"/>
    </source>
</evidence>
<sequence length="48" mass="5647">MVNVTIGLGKVRIWEGKNGSLNNNCISNWTRWYYRELIFDVKEDGENN</sequence>